<comment type="caution">
    <text evidence="20">The sequence shown here is derived from an EMBL/GenBank/DDBJ whole genome shotgun (WGS) entry which is preliminary data.</text>
</comment>
<feature type="region of interest" description="Disordered" evidence="16">
    <location>
        <begin position="2155"/>
        <end position="2273"/>
    </location>
</feature>
<dbReference type="Pfam" id="PF06025">
    <property type="entry name" value="DUF913"/>
    <property type="match status" value="1"/>
</dbReference>
<feature type="transmembrane region" description="Helical" evidence="17">
    <location>
        <begin position="259"/>
        <end position="276"/>
    </location>
</feature>
<feature type="compositionally biased region" description="Low complexity" evidence="16">
    <location>
        <begin position="1798"/>
        <end position="1812"/>
    </location>
</feature>
<dbReference type="SUPFAM" id="SSF56204">
    <property type="entry name" value="Hect, E3 ligase catalytic domain"/>
    <property type="match status" value="1"/>
</dbReference>
<keyword evidence="10" id="KW-0509">mRNA transport</keyword>
<sequence>MAFLRYNSPMVQVFIVGMVCFCCPGMYNALTGMGGTGQSSTKAATNAGTATAVTFTVCSLIGAPLYNIFGHRVMIPAALTYVLYVGAFLSTSYAFTIAAGAILGIGAGFLWTAQAGIMMSYPAEQDKGKAFSVFWMIFNLGATIGAVIPLANEWNSGPKSAVKSSTYIAFMVIMTFGSLLTLALLPSSKVVRADGSRVSFHKISNWKRETIEVLRLFKDPRMLILIPLFAGSNWFYTYQFNGINAPGFMSIRARALNNFLYWLFQIIGAGLFGVFLDSTKIGTRKARAIYGNIITLIILTALWIAAIFIQKDYTRESLLKPDYVKLDVTDPKYPGIVVVYALFGLVDAMYQGYIYWLLGTMTNDIERAARYGGFYKTIQNACKAVSDQLEATEVAYMTQLIVVFAINTVGLLLAFIVAKGVPDVTIETIENLDDGHAVGTLVGGQLENVGEENGSVHMNERLSDKAEKSQDIQTYALYALDGIARHRTKVTEVLTAFNASVNHGVLLHILRQFSQGTTIYTVDFLDAFFNLLTFLFQTQAGGQMLMSAGIMSTLIQIMDNVKTKTGIHIKVLIKVVGLLDTIMNNVSTSFSSFCSENGLNSLLKVIETQVDQCIAIQHIDNYDSLTLVKNTLRFLIRMMESSDTADGLRNLIESSIPHTIKKVLEHHKLFGSSVFSLVVNVTTTFIHNEPTSLSVLQEIKLPQTFLNTFLEYDQPDCEVLMASVHAFGAICLNSAGLAMFNEAKPLPHFFELMTKPSFVTNPVEVGGVTALGTTMDELIRHHPKLKAEVFACANQLLLNVIKVGNSEEGKPLNNSHQLVYKRQEDEKTECLLLGHVDLVARFLEGFLRNTDNIKEFVNYNGPDLLLSYYALPMLPYNFSVTNAFDSLSFVFRLISDVSPMPFAKLITQRVYDASRFIFSDELDHDKSSVFEYTNVDGHDQGLLKKGNDLFRKCSILFGYIGLLSTVFANAILTNTKNAVKFVEWSIETDENLSNLVLLLGSIHRTMVWQNILLRESVPKAWYNTSTQASEDTSVDLKDPRVINVRRFKLLLSEIPPALMPVLQGIIKVSVNRRSVSSTMLSLTQRSEKVAHYIAEVFNDNLQYMRDDSPICKYDYYASMFSMISMLLLDDRSRTALETPVAVAFEQKGNIDFLVRNLLPKFWKAAETQIEQDNQCEDGSQLQRINTCIELLLAIVHHLGSSKLFHNSPHTTILTSLHPDDDFGSNMRLNPQHWMATMQLKFSAIYKYLESPLLHKFSRHVLHSLLRCVTQNMKNEEERPITRHVMRGNSIEYEANRIALIEMGFDPTLVESALTRFDGNGLSSLDYLFSRRLVEHPESDGPPHLQISSNLLTSQPLTEREFNAGVRILVNMWYDQELATNVLRTSNDLVEATQSLLAYDRLPSRNSSAVDASRAIESGNAESIGVENTNTESTNTESTNNEEEVMFVDDSSKDSSEHTKNNYGEKKLSETIKDLEIIRKEMRSTIPPILARLVDKRSDIDFEVHDLMVALCCGDPLRLAENTKQTMQLFFGENDKTVTKDKRSLFESSINKIRIFALMLREPAIQDVMSLLITTMSKFMDWFDFLDLIVTYPEFPDPKWLTTLFLILEVGLAQADEPKQEPYPTIEGITTDKNGLNDRPVTPTIVTPENRTTLMNYCINLLNMETLSQDNIISTLRIIVRLTKHHAAAAQFVALGGLEPLFKRPSKSFEGIKIQQAYIIMILRHIIEDKSVLMNCMREWLSFWFTVPPARFLDVSTYIKNNNSMALRDPETFLQISSQICRLSNFKSGNIKNIQYIGQQQSSEENSDSSAEQTQQEEKTDTVDTQVISTVNDDGDKYNSSVVVHFLLNQLVQIQSQKEESNIKIGYTGFLLQCLLELISSYPSCKHDIIVFNNNQSLQATDSVLSNHARIRQSILFTLVNKLLPYNAINPTTDHERKRQGISMWVASLLVSMCYDTTHFSNNDQKVQETSEEKLTEIRKHVLDVVYRSFKDTLQPNSASSTSAKYIRYFALAELCHRILNARPVSISPAAVAAAQNGNKDTVLVVAKLMLEKKFVPVLIAVVNDVDVNFPHAKMILNSILRPLEQLTKLSIRIDRTSFEEEEEERKLEKKDLDDENHDDLYLPMDMDEENDAAQEEVSDLYRNSSLAMYDGTVLEEGSTDESSDESSEEEDIEMASSGEELIDEDDENDGASTTGSYVTVDSEEEANAAEDIELMRGHGFHHSGVDDDNDDTSDDGSDSDGSSESGMSYSSSSYESSNESLNSDRSDSIHSDDSREMAWHLEDINDESGFMSRNAHDDGRPGRHHHHARQIVQAEIMTDSNDDMDVDQSDLDEDQDSDDLDQDEMDDVERNLELFARGSPLGDGVHIINPTIRGSVNNATGNSIGVGRSFDRDNIILHPLLRSAANPSVTTSADGSFSPETAILSGANSNHLQAYEDIIGGSAVRILENLLSQQHQRNNATSADAHNTQRPARSQPVTTDAIEDTSLNQENKDTLNLLQEFQPMQSADRWIQEVQMVYISSVASAKAARLTNTLMARLIKIAKEEQEKQVHSEDGDGNNTTMDTAAPASENEYMELDGYDNDLLTVISDADEEILNLETEEDEGEEEAQVDPIETEQQERVVVTINGEEVDITGTGIDAEFLEALPDDLRAEVLSQQMIERRSSIQSMEDDTISPEFLDALPPEIREEVIRQESMERNRRQTRQQSTEPTETSNTEDTSNHNLPIAINVTDLGGVEMHPNLGLAGRRLFDFNPMSGPNPRESTNASTWRIGRSSENIAASFGNNSSRKAVLHRDAIRIVDRSQLATLTRLLFVPQSISKALLNRLLLNLCENSKTRGDLLSLLVCILQDGSSNLASVDRSFTQLSILAPGKQHQPSTGSEDVVVPDQSMTEEPSVVKLDENAPNLITQRCLDILYYVVTGNDRSLAYFLTENDSFEHLKCRNSIGRKSKTKDKSGSVLKYPILVLIGLLDRPAFLSNTALMGQLMNLLATMCRPFPSLVKKYKEKMECLNKDDNDVESTEKRHHHAPKPPTIPEEYLAKIVDVLSVGECSSYTFQFTLSVLSYLSALDGALDTIIERLVSTANLSGKQIIIDLQELLLILEKYKTGTELQASALAQFSAVTSHQTKLLRVLKAMDYMYTRKRNVPSNNGKPEENEKQVLEIYNKLDFLTLWKMLGACLKVVQDRKDLINVATVLLPLVESFMAVSKYSTNKGYTVSANKPDGNNNKPTTEDFFFEFTEEHKKILNIMVRNNPSLMSGSFSLLVHNPKILEFDNKRSYFVQQLHKRAEPREHHPPLQLNVRRALVFEDTYRQLQGKTGKEIKHGKLNVQFQNEEGVDAGGVAREWFSVLARQMFDPNYALFITSAADKLTYQPNRASRINPDHLSFFKCVGRIIGKAIHDGRLLDAYFTRSFYKLMLGRSVDYRDVEAVDPAYYKSLVWMLENDITDIIDLTFSVETDDFGTTDIVDLKPNGRNIQVTEANKHEYVTLITEHKLYLTIKEQVNAFLEGFHDIIPAQLIQIFNEQELELLISGLPDIDIDEWKANTVYEGYTLSSPQIQWFWRAVRSFSQEERAKLLQFATGTSKVPLEGFSELQGSNGVQKFQIHKEFGNANRLPSAHTCFNQIDLPQYLSYEDLRSNLFKAISECSTGFAFQ</sequence>
<evidence type="ECO:0000256" key="11">
    <source>
        <dbReference type="ARBA" id="ARBA00022989"/>
    </source>
</evidence>
<feature type="transmembrane region" description="Helical" evidence="17">
    <location>
        <begin position="133"/>
        <end position="152"/>
    </location>
</feature>
<dbReference type="Pfam" id="PF14377">
    <property type="entry name" value="UBM"/>
    <property type="match status" value="2"/>
</dbReference>
<comment type="similarity">
    <text evidence="14">Belongs to the UPL family. TOM1/PTR1 subfamily.</text>
</comment>
<feature type="transmembrane region" description="Helical" evidence="17">
    <location>
        <begin position="400"/>
        <end position="418"/>
    </location>
</feature>
<dbReference type="PANTHER" id="PTHR11254">
    <property type="entry name" value="HECT DOMAIN UBIQUITIN-PROTEIN LIGASE"/>
    <property type="match status" value="1"/>
</dbReference>
<evidence type="ECO:0000256" key="14">
    <source>
        <dbReference type="ARBA" id="ARBA00034494"/>
    </source>
</evidence>
<dbReference type="Pfam" id="PF05978">
    <property type="entry name" value="UNC-93"/>
    <property type="match status" value="1"/>
</dbReference>
<keyword evidence="13" id="KW-0539">Nucleus</keyword>
<feature type="transmembrane region" description="Helical" evidence="17">
    <location>
        <begin position="333"/>
        <end position="358"/>
    </location>
</feature>
<dbReference type="InterPro" id="IPR010291">
    <property type="entry name" value="Ion_channel_UNC-93"/>
</dbReference>
<dbReference type="SUPFAM" id="SSF103473">
    <property type="entry name" value="MFS general substrate transporter"/>
    <property type="match status" value="1"/>
</dbReference>
<feature type="compositionally biased region" description="Basic and acidic residues" evidence="16">
    <location>
        <begin position="2097"/>
        <end position="2112"/>
    </location>
</feature>
<dbReference type="InterPro" id="IPR010309">
    <property type="entry name" value="E3_Ub_ligase_DUF908"/>
</dbReference>
<evidence type="ECO:0000256" key="7">
    <source>
        <dbReference type="ARBA" id="ARBA00022679"/>
    </source>
</evidence>
<evidence type="ECO:0000256" key="9">
    <source>
        <dbReference type="ARBA" id="ARBA00022786"/>
    </source>
</evidence>
<proteinExistence type="inferred from homology"/>
<feature type="domain" description="UBA" evidence="18">
    <location>
        <begin position="1289"/>
        <end position="1330"/>
    </location>
</feature>
<protein>
    <recommendedName>
        <fullName evidence="5">HECT-type E3 ubiquitin transferase</fullName>
        <ecNumber evidence="5">2.3.2.26</ecNumber>
    </recommendedName>
</protein>
<dbReference type="SMART" id="SM00119">
    <property type="entry name" value="HECTc"/>
    <property type="match status" value="1"/>
</dbReference>
<feature type="domain" description="HECT" evidence="19">
    <location>
        <begin position="3316"/>
        <end position="3652"/>
    </location>
</feature>
<evidence type="ECO:0000313" key="21">
    <source>
        <dbReference type="Proteomes" id="UP000613177"/>
    </source>
</evidence>
<dbReference type="GO" id="GO:0000209">
    <property type="term" value="P:protein polyubiquitination"/>
    <property type="evidence" value="ECO:0007669"/>
    <property type="project" value="TreeGrafter"/>
</dbReference>
<keyword evidence="9 15" id="KW-0833">Ubl conjugation pathway</keyword>
<feature type="region of interest" description="Disordered" evidence="16">
    <location>
        <begin position="1797"/>
        <end position="1825"/>
    </location>
</feature>
<feature type="transmembrane region" description="Helical" evidence="17">
    <location>
        <begin position="164"/>
        <end position="185"/>
    </location>
</feature>
<dbReference type="InterPro" id="IPR036259">
    <property type="entry name" value="MFS_trans_sf"/>
</dbReference>
<dbReference type="UniPathway" id="UPA00143"/>
<feature type="compositionally biased region" description="Acidic residues" evidence="16">
    <location>
        <begin position="2180"/>
        <end position="2189"/>
    </location>
</feature>
<feature type="transmembrane region" description="Helical" evidence="17">
    <location>
        <begin position="288"/>
        <end position="309"/>
    </location>
</feature>
<evidence type="ECO:0000256" key="17">
    <source>
        <dbReference type="SAM" id="Phobius"/>
    </source>
</evidence>
<feature type="compositionally biased region" description="Basic and acidic residues" evidence="16">
    <location>
        <begin position="2262"/>
        <end position="2273"/>
    </location>
</feature>
<comment type="subcellular location">
    <subcellularLocation>
        <location evidence="3">Membrane</location>
        <topology evidence="3">Multi-pass membrane protein</topology>
    </subcellularLocation>
    <subcellularLocation>
        <location evidence="2">Nucleus</location>
    </subcellularLocation>
</comment>
<dbReference type="FunFam" id="3.30.2160.10:FF:000001">
    <property type="entry name" value="E3 ubiquitin-protein ligase NEDD4-like"/>
    <property type="match status" value="1"/>
</dbReference>
<feature type="compositionally biased region" description="Acidic residues" evidence="16">
    <location>
        <begin position="2201"/>
        <end position="2212"/>
    </location>
</feature>
<dbReference type="PROSITE" id="PS50030">
    <property type="entry name" value="UBA"/>
    <property type="match status" value="1"/>
</dbReference>
<feature type="active site" description="Glycyl thioester intermediate" evidence="15">
    <location>
        <position position="3619"/>
    </location>
</feature>
<dbReference type="InterPro" id="IPR016024">
    <property type="entry name" value="ARM-type_fold"/>
</dbReference>
<feature type="compositionally biased region" description="Acidic residues" evidence="16">
    <location>
        <begin position="2226"/>
        <end position="2238"/>
    </location>
</feature>
<feature type="region of interest" description="Disordered" evidence="16">
    <location>
        <begin position="2457"/>
        <end position="2478"/>
    </location>
</feature>
<evidence type="ECO:0000256" key="16">
    <source>
        <dbReference type="SAM" id="MobiDB-lite"/>
    </source>
</evidence>
<evidence type="ECO:0000256" key="1">
    <source>
        <dbReference type="ARBA" id="ARBA00000885"/>
    </source>
</evidence>
<dbReference type="GO" id="GO:0006511">
    <property type="term" value="P:ubiquitin-dependent protein catabolic process"/>
    <property type="evidence" value="ECO:0007669"/>
    <property type="project" value="TreeGrafter"/>
</dbReference>
<feature type="region of interest" description="Disordered" evidence="16">
    <location>
        <begin position="2546"/>
        <end position="2565"/>
    </location>
</feature>
<feature type="compositionally biased region" description="Polar residues" evidence="16">
    <location>
        <begin position="2703"/>
        <end position="2722"/>
    </location>
</feature>
<dbReference type="PANTHER" id="PTHR11254:SF67">
    <property type="entry name" value="E3 UBIQUITIN-PROTEIN LIGASE HUWE1"/>
    <property type="match status" value="1"/>
</dbReference>
<evidence type="ECO:0000256" key="3">
    <source>
        <dbReference type="ARBA" id="ARBA00004141"/>
    </source>
</evidence>
<feature type="compositionally biased region" description="Low complexity" evidence="16">
    <location>
        <begin position="2239"/>
        <end position="2261"/>
    </location>
</feature>
<evidence type="ECO:0000256" key="4">
    <source>
        <dbReference type="ARBA" id="ARBA00004906"/>
    </source>
</evidence>
<feature type="region of interest" description="Disordered" evidence="16">
    <location>
        <begin position="2320"/>
        <end position="2342"/>
    </location>
</feature>
<dbReference type="InterPro" id="IPR035983">
    <property type="entry name" value="Hect_E3_ubiquitin_ligase"/>
</dbReference>
<dbReference type="GO" id="GO:0061630">
    <property type="term" value="F:ubiquitin protein ligase activity"/>
    <property type="evidence" value="ECO:0007669"/>
    <property type="project" value="UniProtKB-EC"/>
</dbReference>
<keyword evidence="11 17" id="KW-1133">Transmembrane helix</keyword>
<accession>A0A8H7SZI7</accession>
<dbReference type="InterPro" id="IPR010314">
    <property type="entry name" value="E3_Ub_ligase_DUF913"/>
</dbReference>
<evidence type="ECO:0000256" key="10">
    <source>
        <dbReference type="ARBA" id="ARBA00022816"/>
    </source>
</evidence>
<dbReference type="GO" id="GO:0005737">
    <property type="term" value="C:cytoplasm"/>
    <property type="evidence" value="ECO:0007669"/>
    <property type="project" value="TreeGrafter"/>
</dbReference>
<evidence type="ECO:0000256" key="2">
    <source>
        <dbReference type="ARBA" id="ARBA00004123"/>
    </source>
</evidence>
<dbReference type="GO" id="GO:0005634">
    <property type="term" value="C:nucleus"/>
    <property type="evidence" value="ECO:0007669"/>
    <property type="project" value="UniProtKB-SubCell"/>
</dbReference>
<evidence type="ECO:0000256" key="15">
    <source>
        <dbReference type="PROSITE-ProRule" id="PRU00104"/>
    </source>
</evidence>
<feature type="transmembrane region" description="Helical" evidence="17">
    <location>
        <begin position="222"/>
        <end position="239"/>
    </location>
</feature>
<dbReference type="Pfam" id="PF06012">
    <property type="entry name" value="DUF908"/>
    <property type="match status" value="1"/>
</dbReference>
<evidence type="ECO:0000256" key="8">
    <source>
        <dbReference type="ARBA" id="ARBA00022692"/>
    </source>
</evidence>
<dbReference type="Gene3D" id="1.20.1250.20">
    <property type="entry name" value="MFS general substrate transporter like domains"/>
    <property type="match status" value="1"/>
</dbReference>
<evidence type="ECO:0000256" key="5">
    <source>
        <dbReference type="ARBA" id="ARBA00012485"/>
    </source>
</evidence>
<dbReference type="PROSITE" id="PS50237">
    <property type="entry name" value="HECT"/>
    <property type="match status" value="1"/>
</dbReference>
<dbReference type="Gene3D" id="3.30.2410.10">
    <property type="entry name" value="Hect, E3 ligase catalytic domain"/>
    <property type="match status" value="1"/>
</dbReference>
<feature type="compositionally biased region" description="Polar residues" evidence="16">
    <location>
        <begin position="2190"/>
        <end position="2199"/>
    </location>
</feature>
<keyword evidence="21" id="KW-1185">Reference proteome</keyword>
<reference evidence="20" key="1">
    <citation type="submission" date="2021-01" db="EMBL/GenBank/DDBJ databases">
        <title>Metabolic potential, ecology and presence of endohyphal bacteria is reflected in genomic diversity of Mucoromycotina.</title>
        <authorList>
            <person name="Muszewska A."/>
            <person name="Okrasinska A."/>
            <person name="Steczkiewicz K."/>
            <person name="Drgas O."/>
            <person name="Orlowska M."/>
            <person name="Perlinska-Lenart U."/>
            <person name="Aleksandrzak-Piekarczyk T."/>
            <person name="Szatraj K."/>
            <person name="Zielenkiewicz U."/>
            <person name="Pilsyk S."/>
            <person name="Malc E."/>
            <person name="Mieczkowski P."/>
            <person name="Kruszewska J.S."/>
            <person name="Biernat P."/>
            <person name="Pawlowska J."/>
        </authorList>
    </citation>
    <scope>NUCLEOTIDE SEQUENCE</scope>
    <source>
        <strain evidence="20">WA0000018081</strain>
    </source>
</reference>
<dbReference type="EC" id="2.3.2.26" evidence="5"/>
<dbReference type="GO" id="GO:0016020">
    <property type="term" value="C:membrane"/>
    <property type="evidence" value="ECO:0007669"/>
    <property type="project" value="UniProtKB-SubCell"/>
</dbReference>
<feature type="region of interest" description="Disordered" evidence="16">
    <location>
        <begin position="2097"/>
        <end position="2122"/>
    </location>
</feature>
<evidence type="ECO:0000256" key="6">
    <source>
        <dbReference type="ARBA" id="ARBA00022448"/>
    </source>
</evidence>
<comment type="pathway">
    <text evidence="4">Protein modification; protein ubiquitination.</text>
</comment>
<evidence type="ECO:0000259" key="19">
    <source>
        <dbReference type="PROSITE" id="PS50237"/>
    </source>
</evidence>
<dbReference type="FunFam" id="3.90.1750.10:FF:000026">
    <property type="entry name" value="E3 ubiquitin-protein ligase HACE1"/>
    <property type="match status" value="1"/>
</dbReference>
<dbReference type="Gene3D" id="3.90.1750.10">
    <property type="entry name" value="Hect, E3 ligase catalytic domains"/>
    <property type="match status" value="1"/>
</dbReference>
<dbReference type="EMBL" id="JAEPRE010000002">
    <property type="protein sequence ID" value="KAG2237896.1"/>
    <property type="molecule type" value="Genomic_DNA"/>
</dbReference>
<feature type="transmembrane region" description="Helical" evidence="17">
    <location>
        <begin position="47"/>
        <end position="66"/>
    </location>
</feature>
<feature type="compositionally biased region" description="Acidic residues" evidence="16">
    <location>
        <begin position="2157"/>
        <end position="2173"/>
    </location>
</feature>
<dbReference type="Pfam" id="PF00632">
    <property type="entry name" value="HECT"/>
    <property type="match status" value="1"/>
</dbReference>
<keyword evidence="6" id="KW-0813">Transport</keyword>
<evidence type="ECO:0000313" key="20">
    <source>
        <dbReference type="EMBL" id="KAG2237896.1"/>
    </source>
</evidence>
<dbReference type="InterPro" id="IPR050409">
    <property type="entry name" value="E3_ubiq-protein_ligase"/>
</dbReference>
<dbReference type="InterPro" id="IPR015940">
    <property type="entry name" value="UBA"/>
</dbReference>
<evidence type="ECO:0000256" key="13">
    <source>
        <dbReference type="ARBA" id="ARBA00023242"/>
    </source>
</evidence>
<keyword evidence="8 17" id="KW-0812">Transmembrane</keyword>
<keyword evidence="12 17" id="KW-0472">Membrane</keyword>
<feature type="transmembrane region" description="Helical" evidence="17">
    <location>
        <begin position="9"/>
        <end position="27"/>
    </location>
</feature>
<dbReference type="SUPFAM" id="SSF48371">
    <property type="entry name" value="ARM repeat"/>
    <property type="match status" value="1"/>
</dbReference>
<dbReference type="CDD" id="cd00078">
    <property type="entry name" value="HECTc"/>
    <property type="match status" value="1"/>
</dbReference>
<dbReference type="InterPro" id="IPR025527">
    <property type="entry name" value="HUWE1/Rev1_UBM"/>
</dbReference>
<name>A0A8H7SZI7_9FUNG</name>
<dbReference type="FunFam" id="3.90.1750.10:FF:000003">
    <property type="entry name" value="E3 ubiquitin-protein ligase UPL1"/>
    <property type="match status" value="1"/>
</dbReference>
<dbReference type="FunFam" id="3.30.2410.10:FF:000004">
    <property type="entry name" value="E3 ubiquitin-protein ligase HUWE1, variant"/>
    <property type="match status" value="1"/>
</dbReference>
<feature type="region of interest" description="Disordered" evidence="16">
    <location>
        <begin position="2691"/>
        <end position="2723"/>
    </location>
</feature>
<comment type="catalytic activity">
    <reaction evidence="1">
        <text>S-ubiquitinyl-[E2 ubiquitin-conjugating enzyme]-L-cysteine + [acceptor protein]-L-lysine = [E2 ubiquitin-conjugating enzyme]-L-cysteine + N(6)-ubiquitinyl-[acceptor protein]-L-lysine.</text>
        <dbReference type="EC" id="2.3.2.26"/>
    </reaction>
</comment>
<dbReference type="InterPro" id="IPR000569">
    <property type="entry name" value="HECT_dom"/>
</dbReference>
<gene>
    <name evidence="20" type="ORF">INT48_002201</name>
</gene>
<dbReference type="Proteomes" id="UP000613177">
    <property type="component" value="Unassembled WGS sequence"/>
</dbReference>
<organism evidence="20 21">
    <name type="scientific">Thamnidium elegans</name>
    <dbReference type="NCBI Taxonomy" id="101142"/>
    <lineage>
        <taxon>Eukaryota</taxon>
        <taxon>Fungi</taxon>
        <taxon>Fungi incertae sedis</taxon>
        <taxon>Mucoromycota</taxon>
        <taxon>Mucoromycotina</taxon>
        <taxon>Mucoromycetes</taxon>
        <taxon>Mucorales</taxon>
        <taxon>Mucorineae</taxon>
        <taxon>Mucoraceae</taxon>
        <taxon>Thamnidium</taxon>
    </lineage>
</organism>
<dbReference type="Gene3D" id="3.30.2160.10">
    <property type="entry name" value="Hect, E3 ligase catalytic domain"/>
    <property type="match status" value="1"/>
</dbReference>
<dbReference type="GO" id="GO:0051028">
    <property type="term" value="P:mRNA transport"/>
    <property type="evidence" value="ECO:0007669"/>
    <property type="project" value="UniProtKB-KW"/>
</dbReference>
<evidence type="ECO:0000256" key="12">
    <source>
        <dbReference type="ARBA" id="ARBA00023136"/>
    </source>
</evidence>
<keyword evidence="7" id="KW-0808">Transferase</keyword>
<evidence type="ECO:0000259" key="18">
    <source>
        <dbReference type="PROSITE" id="PS50030"/>
    </source>
</evidence>